<organism evidence="2 3">
    <name type="scientific">Thalassolituus pacificus</name>
    <dbReference type="NCBI Taxonomy" id="2975440"/>
    <lineage>
        <taxon>Bacteria</taxon>
        <taxon>Pseudomonadati</taxon>
        <taxon>Pseudomonadota</taxon>
        <taxon>Gammaproteobacteria</taxon>
        <taxon>Oceanospirillales</taxon>
        <taxon>Oceanospirillaceae</taxon>
        <taxon>Thalassolituus</taxon>
    </lineage>
</organism>
<comment type="caution">
    <text evidence="2">The sequence shown here is derived from an EMBL/GenBank/DDBJ whole genome shotgun (WGS) entry which is preliminary data.</text>
</comment>
<evidence type="ECO:0000313" key="3">
    <source>
        <dbReference type="Proteomes" id="UP001147830"/>
    </source>
</evidence>
<evidence type="ECO:0008006" key="4">
    <source>
        <dbReference type="Google" id="ProtNLM"/>
    </source>
</evidence>
<dbReference type="AlphaFoldDB" id="A0A9X2WCK7"/>
<evidence type="ECO:0000313" key="2">
    <source>
        <dbReference type="EMBL" id="MCT7357863.1"/>
    </source>
</evidence>
<accession>A0A9X2WCK7</accession>
<evidence type="ECO:0000256" key="1">
    <source>
        <dbReference type="SAM" id="SignalP"/>
    </source>
</evidence>
<proteinExistence type="predicted"/>
<gene>
    <name evidence="2" type="ORF">NYR02_02360</name>
</gene>
<name>A0A9X2WCK7_9GAMM</name>
<keyword evidence="1" id="KW-0732">Signal</keyword>
<feature type="signal peptide" evidence="1">
    <location>
        <begin position="1"/>
        <end position="18"/>
    </location>
</feature>
<sequence length="140" mass="15708">MKLLVVFCLTGFLWGCIADSAYSPPGLAKEDAVYLKADSERDHGIFQGLDEKLYINAVDGVSIGGFFSGYYESAYIEPGLTEIDVGFYQGKVKSERCLKFLAEKGKSYIIRKKREAWSINFWIELENDINTNVVNLPCGE</sequence>
<keyword evidence="3" id="KW-1185">Reference proteome</keyword>
<reference evidence="2" key="1">
    <citation type="journal article" date="2022" name="Front. Microbiol.">
        <title>Genome-based taxonomic rearrangement of Oceanobacter-related bacteria including the description of Thalassolituus hydrocarbonoclasticus sp. nov. and Thalassolituus pacificus sp. nov. and emended description of the genus Thalassolituus.</title>
        <authorList>
            <person name="Dong C."/>
            <person name="Wei L."/>
            <person name="Wang J."/>
            <person name="Lai Q."/>
            <person name="Huang Z."/>
            <person name="Shao Z."/>
        </authorList>
    </citation>
    <scope>NUCLEOTIDE SEQUENCE</scope>
    <source>
        <strain evidence="2">59MF3M-4</strain>
    </source>
</reference>
<feature type="chain" id="PRO_5040925535" description="Lipoprotein" evidence="1">
    <location>
        <begin position="19"/>
        <end position="140"/>
    </location>
</feature>
<dbReference type="EMBL" id="JAOANI010000009">
    <property type="protein sequence ID" value="MCT7357863.1"/>
    <property type="molecule type" value="Genomic_DNA"/>
</dbReference>
<dbReference type="Proteomes" id="UP001147830">
    <property type="component" value="Unassembled WGS sequence"/>
</dbReference>
<reference evidence="2" key="2">
    <citation type="submission" date="2022-08" db="EMBL/GenBank/DDBJ databases">
        <authorList>
            <person name="Dong C."/>
        </authorList>
    </citation>
    <scope>NUCLEOTIDE SEQUENCE</scope>
    <source>
        <strain evidence="2">59MF3M-4</strain>
    </source>
</reference>
<protein>
    <recommendedName>
        <fullName evidence="4">Lipoprotein</fullName>
    </recommendedName>
</protein>
<dbReference type="RefSeq" id="WP_260974792.1">
    <property type="nucleotide sequence ID" value="NZ_JAOANI010000009.1"/>
</dbReference>